<organism evidence="2">
    <name type="scientific">marine sediment metagenome</name>
    <dbReference type="NCBI Taxonomy" id="412755"/>
    <lineage>
        <taxon>unclassified sequences</taxon>
        <taxon>metagenomes</taxon>
        <taxon>ecological metagenomes</taxon>
    </lineage>
</organism>
<gene>
    <name evidence="2" type="ORF">S03H2_20885</name>
</gene>
<dbReference type="EMBL" id="BARU01011065">
    <property type="protein sequence ID" value="GAH40740.1"/>
    <property type="molecule type" value="Genomic_DNA"/>
</dbReference>
<accession>X1G7D2</accession>
<sequence length="191" mass="22044">YNLTDIILCIGYLSDKIKKHFQDGNKWGMKIKYSEEKEPLGTGGAIKLAKDLIKNNDFLVLNGDSFLDIDLNRLIEFHKSSEALATLALVEVDKPDRYGSVEIDRDYRITSFKEKEVINKSNLINGGIYVFNKKIFNFIPEGKSSLEKDIFPKLIEECSYGKPHKTYFIDIGIPEDYDRIQKEGWRLVRRG</sequence>
<dbReference type="AlphaFoldDB" id="X1G7D2"/>
<proteinExistence type="predicted"/>
<dbReference type="Gene3D" id="3.90.550.10">
    <property type="entry name" value="Spore Coat Polysaccharide Biosynthesis Protein SpsA, Chain A"/>
    <property type="match status" value="1"/>
</dbReference>
<evidence type="ECO:0000259" key="1">
    <source>
        <dbReference type="Pfam" id="PF00483"/>
    </source>
</evidence>
<name>X1G7D2_9ZZZZ</name>
<dbReference type="PANTHER" id="PTHR22572">
    <property type="entry name" value="SUGAR-1-PHOSPHATE GUANYL TRANSFERASE"/>
    <property type="match status" value="1"/>
</dbReference>
<comment type="caution">
    <text evidence="2">The sequence shown here is derived from an EMBL/GenBank/DDBJ whole genome shotgun (WGS) entry which is preliminary data.</text>
</comment>
<reference evidence="2" key="1">
    <citation type="journal article" date="2014" name="Front. Microbiol.">
        <title>High frequency of phylogenetically diverse reductive dehalogenase-homologous genes in deep subseafloor sedimentary metagenomes.</title>
        <authorList>
            <person name="Kawai M."/>
            <person name="Futagami T."/>
            <person name="Toyoda A."/>
            <person name="Takaki Y."/>
            <person name="Nishi S."/>
            <person name="Hori S."/>
            <person name="Arai W."/>
            <person name="Tsubouchi T."/>
            <person name="Morono Y."/>
            <person name="Uchiyama I."/>
            <person name="Ito T."/>
            <person name="Fujiyama A."/>
            <person name="Inagaki F."/>
            <person name="Takami H."/>
        </authorList>
    </citation>
    <scope>NUCLEOTIDE SEQUENCE</scope>
    <source>
        <strain evidence="2">Expedition CK06-06</strain>
    </source>
</reference>
<dbReference type="InterPro" id="IPR050486">
    <property type="entry name" value="Mannose-1P_guanyltransferase"/>
</dbReference>
<dbReference type="SUPFAM" id="SSF53448">
    <property type="entry name" value="Nucleotide-diphospho-sugar transferases"/>
    <property type="match status" value="1"/>
</dbReference>
<dbReference type="Pfam" id="PF00483">
    <property type="entry name" value="NTP_transferase"/>
    <property type="match status" value="1"/>
</dbReference>
<evidence type="ECO:0000313" key="2">
    <source>
        <dbReference type="EMBL" id="GAH40740.1"/>
    </source>
</evidence>
<dbReference type="InterPro" id="IPR005835">
    <property type="entry name" value="NTP_transferase_dom"/>
</dbReference>
<dbReference type="InterPro" id="IPR029044">
    <property type="entry name" value="Nucleotide-diphossugar_trans"/>
</dbReference>
<protein>
    <recommendedName>
        <fullName evidence="1">Nucleotidyl transferase domain-containing protein</fullName>
    </recommendedName>
</protein>
<feature type="domain" description="Nucleotidyl transferase" evidence="1">
    <location>
        <begin position="5"/>
        <end position="180"/>
    </location>
</feature>
<feature type="non-terminal residue" evidence="2">
    <location>
        <position position="1"/>
    </location>
</feature>